<dbReference type="EMBL" id="BONI01000066">
    <property type="protein sequence ID" value="GIG09518.1"/>
    <property type="molecule type" value="Genomic_DNA"/>
</dbReference>
<keyword evidence="2" id="KW-0812">Transmembrane</keyword>
<dbReference type="GO" id="GO:1902201">
    <property type="term" value="P:negative regulation of bacterial-type flagellum-dependent cell motility"/>
    <property type="evidence" value="ECO:0007669"/>
    <property type="project" value="TreeGrafter"/>
</dbReference>
<dbReference type="SUPFAM" id="SSF55073">
    <property type="entry name" value="Nucleotide cyclase"/>
    <property type="match status" value="1"/>
</dbReference>
<proteinExistence type="predicted"/>
<organism evidence="5 6">
    <name type="scientific">Catellatospora coxensis</name>
    <dbReference type="NCBI Taxonomy" id="310354"/>
    <lineage>
        <taxon>Bacteria</taxon>
        <taxon>Bacillati</taxon>
        <taxon>Actinomycetota</taxon>
        <taxon>Actinomycetes</taxon>
        <taxon>Micromonosporales</taxon>
        <taxon>Micromonosporaceae</taxon>
        <taxon>Catellatospora</taxon>
    </lineage>
</organism>
<feature type="transmembrane region" description="Helical" evidence="2">
    <location>
        <begin position="59"/>
        <end position="78"/>
    </location>
</feature>
<feature type="transmembrane region" description="Helical" evidence="2">
    <location>
        <begin position="249"/>
        <end position="271"/>
    </location>
</feature>
<dbReference type="PROSITE" id="PS51832">
    <property type="entry name" value="HD_GYP"/>
    <property type="match status" value="1"/>
</dbReference>
<dbReference type="Pfam" id="PF13487">
    <property type="entry name" value="HD_5"/>
    <property type="match status" value="1"/>
</dbReference>
<reference evidence="5 6" key="1">
    <citation type="submission" date="2021-01" db="EMBL/GenBank/DDBJ databases">
        <title>Whole genome shotgun sequence of Catellatospora coxensis NBRC 107359.</title>
        <authorList>
            <person name="Komaki H."/>
            <person name="Tamura T."/>
        </authorList>
    </citation>
    <scope>NUCLEOTIDE SEQUENCE [LARGE SCALE GENOMIC DNA]</scope>
    <source>
        <strain evidence="5 6">NBRC 107359</strain>
    </source>
</reference>
<feature type="region of interest" description="Disordered" evidence="1">
    <location>
        <begin position="697"/>
        <end position="716"/>
    </location>
</feature>
<dbReference type="InterPro" id="IPR003607">
    <property type="entry name" value="HD/PDEase_dom"/>
</dbReference>
<feature type="transmembrane region" description="Helical" evidence="2">
    <location>
        <begin position="343"/>
        <end position="362"/>
    </location>
</feature>
<keyword evidence="2" id="KW-0472">Membrane</keyword>
<keyword evidence="6" id="KW-1185">Reference proteome</keyword>
<protein>
    <recommendedName>
        <fullName evidence="7">Diguanylate cyclase (GGDEF)-like protein</fullName>
    </recommendedName>
</protein>
<dbReference type="GO" id="GO:0005886">
    <property type="term" value="C:plasma membrane"/>
    <property type="evidence" value="ECO:0007669"/>
    <property type="project" value="TreeGrafter"/>
</dbReference>
<dbReference type="PROSITE" id="PS50887">
    <property type="entry name" value="GGDEF"/>
    <property type="match status" value="1"/>
</dbReference>
<dbReference type="PANTHER" id="PTHR45138">
    <property type="entry name" value="REGULATORY COMPONENTS OF SENSORY TRANSDUCTION SYSTEM"/>
    <property type="match status" value="1"/>
</dbReference>
<dbReference type="SUPFAM" id="SSF109604">
    <property type="entry name" value="HD-domain/PDEase-like"/>
    <property type="match status" value="1"/>
</dbReference>
<dbReference type="Pfam" id="PF00990">
    <property type="entry name" value="GGDEF"/>
    <property type="match status" value="1"/>
</dbReference>
<dbReference type="AlphaFoldDB" id="A0A8J3KVS3"/>
<gene>
    <name evidence="5" type="ORF">Cco03nite_62180</name>
</gene>
<evidence type="ECO:0000259" key="4">
    <source>
        <dbReference type="PROSITE" id="PS51832"/>
    </source>
</evidence>
<feature type="transmembrane region" description="Helical" evidence="2">
    <location>
        <begin position="187"/>
        <end position="209"/>
    </location>
</feature>
<feature type="transmembrane region" description="Helical" evidence="2">
    <location>
        <begin position="122"/>
        <end position="142"/>
    </location>
</feature>
<feature type="transmembrane region" description="Helical" evidence="2">
    <location>
        <begin position="221"/>
        <end position="242"/>
    </location>
</feature>
<dbReference type="SMART" id="SM00267">
    <property type="entry name" value="GGDEF"/>
    <property type="match status" value="1"/>
</dbReference>
<dbReference type="InterPro" id="IPR050469">
    <property type="entry name" value="Diguanylate_Cyclase"/>
</dbReference>
<evidence type="ECO:0000313" key="6">
    <source>
        <dbReference type="Proteomes" id="UP000630887"/>
    </source>
</evidence>
<name>A0A8J3KVS3_9ACTN</name>
<dbReference type="GO" id="GO:0043709">
    <property type="term" value="P:cell adhesion involved in single-species biofilm formation"/>
    <property type="evidence" value="ECO:0007669"/>
    <property type="project" value="TreeGrafter"/>
</dbReference>
<evidence type="ECO:0000259" key="3">
    <source>
        <dbReference type="PROSITE" id="PS50887"/>
    </source>
</evidence>
<sequence length="769" mass="81268">MPTGDHPSAPPVGANLGERPPTRKLCQTWTEGSFLTTGRLVTAVDEGALETRTAGWDRVVVSVVLTGIAWLVLYAILLRTTRDSPDASRLVGEVIYLAPIAAATALAVYAARRTRQRVGTAWRLLIVSNSLWLIGEATWAVYAYTSPEGAPVPSFADAAYLLSYAVALPAIVVGLGLGMLGRTQGLLDALLVAAGAAAIGWQTLISPLVPSSWTVPALVTFLYPVFSVSIVSILVAVLLSGARQVPRSIILVGAAFGLSAVTDGAYAYLTAVDKYQSSSWVNLGWQIEAVLLCVAAVVAGRRREADQPRALDPDLAFLPAVVAVLAVGGLAVADLVLVGRLSLVTLVVTMVLLLGLLVRQVVATRDRARLTQGLRTAAITDQLTGLYNRRFFKEMIDVEADHAERRRLPLSLILIDLDHFKEVNDTYGHTVGDAVLADVAQRLRREVRGSDLLCRYGGEEFVCLLPGTPAPAAYELAERLRQTLRSTPTAIAGVPEPVTLTASLGVATDEPGRGRIDTDALIDEADQAVYRAKALGRDRVVGSGQPAATAADPVTDLPSALVWMADRIDRALGDQQCAAAVSRWAFRTASRLGLDEATQRRTAAAARVHDIGRITSLAAHQPDEPRGVGRAEDLGHPAQGARLLVELAGRPDLAQLVAAHHERHDGAGYPYGLAGSDIPVGARIIAVCDAWAVLRSGDPGPPGAPPPDGRDELARGRGTRFDPAVLDAFLSLLDDGALDDPARFTEPGAAPPAVPASAVAGTEQRTAPR</sequence>
<feature type="region of interest" description="Disordered" evidence="1">
    <location>
        <begin position="1"/>
        <end position="21"/>
    </location>
</feature>
<dbReference type="Proteomes" id="UP000630887">
    <property type="component" value="Unassembled WGS sequence"/>
</dbReference>
<dbReference type="GO" id="GO:0052621">
    <property type="term" value="F:diguanylate cyclase activity"/>
    <property type="evidence" value="ECO:0007669"/>
    <property type="project" value="TreeGrafter"/>
</dbReference>
<keyword evidence="2" id="KW-1133">Transmembrane helix</keyword>
<feature type="transmembrane region" description="Helical" evidence="2">
    <location>
        <begin position="90"/>
        <end position="110"/>
    </location>
</feature>
<feature type="transmembrane region" description="Helical" evidence="2">
    <location>
        <begin position="315"/>
        <end position="337"/>
    </location>
</feature>
<dbReference type="PANTHER" id="PTHR45138:SF9">
    <property type="entry name" value="DIGUANYLATE CYCLASE DGCM-RELATED"/>
    <property type="match status" value="1"/>
</dbReference>
<evidence type="ECO:0000256" key="1">
    <source>
        <dbReference type="SAM" id="MobiDB-lite"/>
    </source>
</evidence>
<dbReference type="CDD" id="cd01949">
    <property type="entry name" value="GGDEF"/>
    <property type="match status" value="1"/>
</dbReference>
<dbReference type="NCBIfam" id="TIGR00254">
    <property type="entry name" value="GGDEF"/>
    <property type="match status" value="1"/>
</dbReference>
<feature type="domain" description="HD-GYP" evidence="4">
    <location>
        <begin position="550"/>
        <end position="745"/>
    </location>
</feature>
<dbReference type="Gene3D" id="3.30.70.270">
    <property type="match status" value="1"/>
</dbReference>
<feature type="domain" description="GGDEF" evidence="3">
    <location>
        <begin position="408"/>
        <end position="545"/>
    </location>
</feature>
<dbReference type="InterPro" id="IPR037522">
    <property type="entry name" value="HD_GYP_dom"/>
</dbReference>
<dbReference type="CDD" id="cd00077">
    <property type="entry name" value="HDc"/>
    <property type="match status" value="1"/>
</dbReference>
<evidence type="ECO:0008006" key="7">
    <source>
        <dbReference type="Google" id="ProtNLM"/>
    </source>
</evidence>
<dbReference type="InterPro" id="IPR000160">
    <property type="entry name" value="GGDEF_dom"/>
</dbReference>
<feature type="region of interest" description="Disordered" evidence="1">
    <location>
        <begin position="740"/>
        <end position="769"/>
    </location>
</feature>
<dbReference type="FunFam" id="3.30.70.270:FF:000001">
    <property type="entry name" value="Diguanylate cyclase domain protein"/>
    <property type="match status" value="1"/>
</dbReference>
<accession>A0A8J3KVS3</accession>
<evidence type="ECO:0000256" key="2">
    <source>
        <dbReference type="SAM" id="Phobius"/>
    </source>
</evidence>
<dbReference type="InterPro" id="IPR029787">
    <property type="entry name" value="Nucleotide_cyclase"/>
</dbReference>
<comment type="caution">
    <text evidence="5">The sequence shown here is derived from an EMBL/GenBank/DDBJ whole genome shotgun (WGS) entry which is preliminary data.</text>
</comment>
<dbReference type="Gene3D" id="1.10.3210.10">
    <property type="entry name" value="Hypothetical protein af1432"/>
    <property type="match status" value="1"/>
</dbReference>
<feature type="transmembrane region" description="Helical" evidence="2">
    <location>
        <begin position="162"/>
        <end position="180"/>
    </location>
</feature>
<dbReference type="InterPro" id="IPR043128">
    <property type="entry name" value="Rev_trsase/Diguanyl_cyclase"/>
</dbReference>
<evidence type="ECO:0000313" key="5">
    <source>
        <dbReference type="EMBL" id="GIG09518.1"/>
    </source>
</evidence>